<keyword evidence="3" id="KW-0234">DNA repair</keyword>
<dbReference type="NCBIfam" id="NF002955">
    <property type="entry name" value="PRK03609.1"/>
    <property type="match status" value="1"/>
</dbReference>
<keyword evidence="6" id="KW-0808">Transferase</keyword>
<protein>
    <submittedName>
        <fullName evidence="6">Translesion error-prone DNA polymerase V subunit UmuC</fullName>
        <ecNumber evidence="6">2.7.7.7</ecNumber>
    </submittedName>
</protein>
<evidence type="ECO:0000256" key="1">
    <source>
        <dbReference type="ARBA" id="ARBA00022763"/>
    </source>
</evidence>
<dbReference type="InterPro" id="IPR017961">
    <property type="entry name" value="DNA_pol_Y-fam_little_finger"/>
</dbReference>
<keyword evidence="2" id="KW-0741">SOS mutagenesis</keyword>
<reference evidence="6" key="1">
    <citation type="submission" date="2023-05" db="EMBL/GenBank/DDBJ databases">
        <title>Cannabis rhizosphere genomes.</title>
        <authorList>
            <person name="Goff K.L."/>
        </authorList>
    </citation>
    <scope>NUCLEOTIDE SEQUENCE</scope>
    <source>
        <strain evidence="6">SPPC 2817</strain>
    </source>
</reference>
<name>A0ABT8LZM4_9GAMM</name>
<dbReference type="Proteomes" id="UP001176500">
    <property type="component" value="Unassembled WGS sequence"/>
</dbReference>
<dbReference type="PANTHER" id="PTHR11076">
    <property type="entry name" value="DNA REPAIR POLYMERASE UMUC / TRANSFERASE FAMILY MEMBER"/>
    <property type="match status" value="1"/>
</dbReference>
<dbReference type="PROSITE" id="PS50173">
    <property type="entry name" value="UMUC"/>
    <property type="match status" value="1"/>
</dbReference>
<keyword evidence="1" id="KW-0227">DNA damage</keyword>
<dbReference type="Pfam" id="PF00817">
    <property type="entry name" value="IMS"/>
    <property type="match status" value="1"/>
</dbReference>
<dbReference type="Pfam" id="PF11799">
    <property type="entry name" value="IMS_C"/>
    <property type="match status" value="1"/>
</dbReference>
<dbReference type="Pfam" id="PF13438">
    <property type="entry name" value="DUF4113"/>
    <property type="match status" value="1"/>
</dbReference>
<feature type="domain" description="UmuC" evidence="5">
    <location>
        <begin position="2"/>
        <end position="187"/>
    </location>
</feature>
<evidence type="ECO:0000256" key="3">
    <source>
        <dbReference type="ARBA" id="ARBA00023204"/>
    </source>
</evidence>
<evidence type="ECO:0000313" key="6">
    <source>
        <dbReference type="EMBL" id="MDN6881563.1"/>
    </source>
</evidence>
<evidence type="ECO:0000313" key="7">
    <source>
        <dbReference type="Proteomes" id="UP001176500"/>
    </source>
</evidence>
<sequence length="420" mass="46761">MFLLADVNSMYCACEQAFRPDLKGRPVAVLSNNDGALVAINREGKKLGLKRGMPYFQAKEIIKNQNVTVFSSNYSLYGDMSARCMTILESLAPAITIYSIDEAFLHVAGIDATESFEDYGRRVRDTVLQQTGLTCGIGIAQTMTLAKLANQAAKTWPATGGVVDLTNRDRQRRLMALLPASEIWGCGLQLTKKLAAMGINTALQLADSNQALIRRTFGVVLERTVLELNGVPCISIEALPAKQQIIVSRSFGQRVTQLQDIRQAVCQYAERAAEKLRRERQFCRHISVFVRTSPFAPHEPYYANSNSAQLMLPTQDTRDIVAAAVKALDAIWRDGFRYQKAGIMLNDFCDKPGQIDLFDEHPPRAGSEQLMKVVDGINHSGLGKIWFAGQGTDQVWRMRRDLLSPAYTTRWKDIPVARVI</sequence>
<dbReference type="GO" id="GO:0003887">
    <property type="term" value="F:DNA-directed DNA polymerase activity"/>
    <property type="evidence" value="ECO:0007669"/>
    <property type="project" value="UniProtKB-EC"/>
</dbReference>
<keyword evidence="7" id="KW-1185">Reference proteome</keyword>
<dbReference type="EC" id="2.7.7.7" evidence="6"/>
<organism evidence="6 7">
    <name type="scientific">Serratia bockelmannii</name>
    <dbReference type="NCBI Taxonomy" id="2703793"/>
    <lineage>
        <taxon>Bacteria</taxon>
        <taxon>Pseudomonadati</taxon>
        <taxon>Pseudomonadota</taxon>
        <taxon>Gammaproteobacteria</taxon>
        <taxon>Enterobacterales</taxon>
        <taxon>Yersiniaceae</taxon>
        <taxon>Serratia</taxon>
    </lineage>
</organism>
<dbReference type="InterPro" id="IPR050116">
    <property type="entry name" value="DNA_polymerase-Y"/>
</dbReference>
<evidence type="ECO:0000256" key="2">
    <source>
        <dbReference type="ARBA" id="ARBA00023199"/>
    </source>
</evidence>
<gene>
    <name evidence="6" type="primary">umuC</name>
    <name evidence="6" type="ORF">QO199_23260</name>
</gene>
<keyword evidence="4" id="KW-0742">SOS response</keyword>
<comment type="caution">
    <text evidence="6">The sequence shown here is derived from an EMBL/GenBank/DDBJ whole genome shotgun (WGS) entry which is preliminary data.</text>
</comment>
<accession>A0ABT8LZM4</accession>
<dbReference type="CDD" id="cd01700">
    <property type="entry name" value="PolY_Pol_V_umuC"/>
    <property type="match status" value="1"/>
</dbReference>
<keyword evidence="6" id="KW-0548">Nucleotidyltransferase</keyword>
<dbReference type="PANTHER" id="PTHR11076:SF34">
    <property type="entry name" value="PROTEIN UMUC"/>
    <property type="match status" value="1"/>
</dbReference>
<dbReference type="InterPro" id="IPR001126">
    <property type="entry name" value="UmuC"/>
</dbReference>
<dbReference type="InterPro" id="IPR025188">
    <property type="entry name" value="DUF4113"/>
</dbReference>
<evidence type="ECO:0000256" key="4">
    <source>
        <dbReference type="ARBA" id="ARBA00023236"/>
    </source>
</evidence>
<dbReference type="RefSeq" id="WP_301481185.1">
    <property type="nucleotide sequence ID" value="NZ_JASMRX010000031.1"/>
</dbReference>
<dbReference type="EMBL" id="JASMRX010000031">
    <property type="protein sequence ID" value="MDN6881563.1"/>
    <property type="molecule type" value="Genomic_DNA"/>
</dbReference>
<proteinExistence type="predicted"/>
<evidence type="ECO:0000259" key="5">
    <source>
        <dbReference type="PROSITE" id="PS50173"/>
    </source>
</evidence>